<feature type="region of interest" description="Disordered" evidence="1">
    <location>
        <begin position="89"/>
        <end position="108"/>
    </location>
</feature>
<feature type="compositionally biased region" description="Basic residues" evidence="1">
    <location>
        <begin position="471"/>
        <end position="492"/>
    </location>
</feature>
<accession>A0ABD2ZBM9</accession>
<sequence>MGPELEIKARLDGIMASCIKENGSLSVHSEDKYLMCESNCEDHALEMDNCNTEPRLADRDTDVEVNVTEFTTSDGNGLLEAEGHYATESLSSSSFDDTDSGSEDTSNTCGAEVGSNFRGYNSSSLAVDGLNDIFRMRKKRLTSHWRTYIQPLMWRCKWVELQVKKLGSQALKYDRELANRSQEKHFLVENLPVEGFGMKSIPYTSDGSTDKVLRRRKRRRVEDMMDVTSYMSHHNLFSYFENRIRAGSVHADDISSNQEKVSGSDELEINDERLWLKSGGGENSLEELLRKIGLLESQVCKLKTRLDKVRDENAGRFSSADNLGLVVLSNLTSSARSPASPNNGDRLPVGLSNIASQLLSHYNMGNVVMPEGAITNHGEMPYVTGVTKGMDQSHLGGPYIKAEDEILIYDNERSKGERNNFDEVCVQYVEKPLVAKEEPESTFTTLAGPDLQTNNHSAPKVRSIAKLTAPKSRKKRGRRKSGFGRGRRRSSS</sequence>
<reference evidence="2 3" key="1">
    <citation type="submission" date="2024-11" db="EMBL/GenBank/DDBJ databases">
        <title>A near-complete genome assembly of Cinchona calisaya.</title>
        <authorList>
            <person name="Lian D.C."/>
            <person name="Zhao X.W."/>
            <person name="Wei L."/>
        </authorList>
    </citation>
    <scope>NUCLEOTIDE SEQUENCE [LARGE SCALE GENOMIC DNA]</scope>
    <source>
        <tissue evidence="2">Nenye</tissue>
    </source>
</reference>
<feature type="region of interest" description="Disordered" evidence="1">
    <location>
        <begin position="444"/>
        <end position="492"/>
    </location>
</feature>
<gene>
    <name evidence="2" type="ORF">ACH5RR_023773</name>
</gene>
<dbReference type="PANTHER" id="PTHR34057">
    <property type="entry name" value="ELONGATION FACTOR"/>
    <property type="match status" value="1"/>
</dbReference>
<proteinExistence type="predicted"/>
<comment type="caution">
    <text evidence="2">The sequence shown here is derived from an EMBL/GenBank/DDBJ whole genome shotgun (WGS) entry which is preliminary data.</text>
</comment>
<dbReference type="AlphaFoldDB" id="A0ABD2ZBM9"/>
<dbReference type="PANTHER" id="PTHR34057:SF10">
    <property type="entry name" value="TRANSPOSASE, PTTA_EN_SPM, PLANT"/>
    <property type="match status" value="1"/>
</dbReference>
<keyword evidence="3" id="KW-1185">Reference proteome</keyword>
<evidence type="ECO:0000256" key="1">
    <source>
        <dbReference type="SAM" id="MobiDB-lite"/>
    </source>
</evidence>
<dbReference type="InterPro" id="IPR038745">
    <property type="entry name" value="AT4G37440-like"/>
</dbReference>
<dbReference type="Proteomes" id="UP001630127">
    <property type="component" value="Unassembled WGS sequence"/>
</dbReference>
<organism evidence="2 3">
    <name type="scientific">Cinchona calisaya</name>
    <dbReference type="NCBI Taxonomy" id="153742"/>
    <lineage>
        <taxon>Eukaryota</taxon>
        <taxon>Viridiplantae</taxon>
        <taxon>Streptophyta</taxon>
        <taxon>Embryophyta</taxon>
        <taxon>Tracheophyta</taxon>
        <taxon>Spermatophyta</taxon>
        <taxon>Magnoliopsida</taxon>
        <taxon>eudicotyledons</taxon>
        <taxon>Gunneridae</taxon>
        <taxon>Pentapetalae</taxon>
        <taxon>asterids</taxon>
        <taxon>lamiids</taxon>
        <taxon>Gentianales</taxon>
        <taxon>Rubiaceae</taxon>
        <taxon>Cinchonoideae</taxon>
        <taxon>Cinchoneae</taxon>
        <taxon>Cinchona</taxon>
    </lineage>
</organism>
<dbReference type="EMBL" id="JBJUIK010000010">
    <property type="protein sequence ID" value="KAL3516871.1"/>
    <property type="molecule type" value="Genomic_DNA"/>
</dbReference>
<dbReference type="CDD" id="cd11650">
    <property type="entry name" value="AT4G37440_like"/>
    <property type="match status" value="1"/>
</dbReference>
<evidence type="ECO:0000313" key="2">
    <source>
        <dbReference type="EMBL" id="KAL3516871.1"/>
    </source>
</evidence>
<name>A0ABD2ZBM9_9GENT</name>
<feature type="compositionally biased region" description="Polar residues" evidence="1">
    <location>
        <begin position="444"/>
        <end position="457"/>
    </location>
</feature>
<protein>
    <submittedName>
        <fullName evidence="2">Uncharacterized protein</fullName>
    </submittedName>
</protein>
<evidence type="ECO:0000313" key="3">
    <source>
        <dbReference type="Proteomes" id="UP001630127"/>
    </source>
</evidence>